<sequence length="243" mass="27491">MWTTPELAPPLLTTTPHQRKDVLALDRFNVHRSPTRWVLSGTGLKLREHGCFADETSSKIAACEKLRDTVTGISALHLSLQDGRSPSPQNSYTELYRMSTRAMVMRKEEMVSKESTEEFIFPKKTARPVSPTPSQAPIVTSNNFSDLEQDAEHPLPTTNQVTAEVVTPKKLIFIPTTMISLLKAHYHPPINDHFQSRCHLHCHWTSSPEVTPSFKPMLLTPRTSQFKIEDRRLLAQPGRLSTK</sequence>
<gene>
    <name evidence="1" type="ORF">TNCV_2690881</name>
</gene>
<dbReference type="AlphaFoldDB" id="A0A8X6VYS9"/>
<dbReference type="EMBL" id="BMAU01021370">
    <property type="protein sequence ID" value="GFY24897.1"/>
    <property type="molecule type" value="Genomic_DNA"/>
</dbReference>
<protein>
    <submittedName>
        <fullName evidence="1">Uncharacterized protein</fullName>
    </submittedName>
</protein>
<keyword evidence="2" id="KW-1185">Reference proteome</keyword>
<evidence type="ECO:0000313" key="2">
    <source>
        <dbReference type="Proteomes" id="UP000887159"/>
    </source>
</evidence>
<reference evidence="1" key="1">
    <citation type="submission" date="2020-08" db="EMBL/GenBank/DDBJ databases">
        <title>Multicomponent nature underlies the extraordinary mechanical properties of spider dragline silk.</title>
        <authorList>
            <person name="Kono N."/>
            <person name="Nakamura H."/>
            <person name="Mori M."/>
            <person name="Yoshida Y."/>
            <person name="Ohtoshi R."/>
            <person name="Malay A.D."/>
            <person name="Moran D.A.P."/>
            <person name="Tomita M."/>
            <person name="Numata K."/>
            <person name="Arakawa K."/>
        </authorList>
    </citation>
    <scope>NUCLEOTIDE SEQUENCE</scope>
</reference>
<organism evidence="1 2">
    <name type="scientific">Trichonephila clavipes</name>
    <name type="common">Golden silk orbweaver</name>
    <name type="synonym">Nephila clavipes</name>
    <dbReference type="NCBI Taxonomy" id="2585209"/>
    <lineage>
        <taxon>Eukaryota</taxon>
        <taxon>Metazoa</taxon>
        <taxon>Ecdysozoa</taxon>
        <taxon>Arthropoda</taxon>
        <taxon>Chelicerata</taxon>
        <taxon>Arachnida</taxon>
        <taxon>Araneae</taxon>
        <taxon>Araneomorphae</taxon>
        <taxon>Entelegynae</taxon>
        <taxon>Araneoidea</taxon>
        <taxon>Nephilidae</taxon>
        <taxon>Trichonephila</taxon>
    </lineage>
</organism>
<accession>A0A8X6VYS9</accession>
<name>A0A8X6VYS9_TRICX</name>
<dbReference type="Proteomes" id="UP000887159">
    <property type="component" value="Unassembled WGS sequence"/>
</dbReference>
<proteinExistence type="predicted"/>
<evidence type="ECO:0000313" key="1">
    <source>
        <dbReference type="EMBL" id="GFY24897.1"/>
    </source>
</evidence>
<comment type="caution">
    <text evidence="1">The sequence shown here is derived from an EMBL/GenBank/DDBJ whole genome shotgun (WGS) entry which is preliminary data.</text>
</comment>